<dbReference type="RefSeq" id="WP_377604237.1">
    <property type="nucleotide sequence ID" value="NZ_JBHUME010000009.1"/>
</dbReference>
<evidence type="ECO:0000313" key="5">
    <source>
        <dbReference type="Proteomes" id="UP001597541"/>
    </source>
</evidence>
<keyword evidence="2" id="KW-0732">Signal</keyword>
<evidence type="ECO:0000259" key="3">
    <source>
        <dbReference type="Pfam" id="PF12010"/>
    </source>
</evidence>
<dbReference type="Gene3D" id="3.40.190.10">
    <property type="entry name" value="Periplasmic binding protein-like II"/>
    <property type="match status" value="1"/>
</dbReference>
<dbReference type="PROSITE" id="PS51257">
    <property type="entry name" value="PROKAR_LIPOPROTEIN"/>
    <property type="match status" value="1"/>
</dbReference>
<keyword evidence="5" id="KW-1185">Reference proteome</keyword>
<dbReference type="EMBL" id="JBHUME010000009">
    <property type="protein sequence ID" value="MFD2613933.1"/>
    <property type="molecule type" value="Genomic_DNA"/>
</dbReference>
<protein>
    <submittedName>
        <fullName evidence="4">ABC transporter substrate-binding protein</fullName>
    </submittedName>
</protein>
<evidence type="ECO:0000256" key="2">
    <source>
        <dbReference type="SAM" id="SignalP"/>
    </source>
</evidence>
<evidence type="ECO:0000256" key="1">
    <source>
        <dbReference type="SAM" id="MobiDB-lite"/>
    </source>
</evidence>
<dbReference type="PANTHER" id="PTHR43649:SF17">
    <property type="entry name" value="ABC TRANSPORTER SOLUTE BINDING PROTEIN-SUGAR TRANSPORT"/>
    <property type="match status" value="1"/>
</dbReference>
<dbReference type="Pfam" id="PF12010">
    <property type="entry name" value="DUF3502"/>
    <property type="match status" value="1"/>
</dbReference>
<dbReference type="PANTHER" id="PTHR43649">
    <property type="entry name" value="ARABINOSE-BINDING PROTEIN-RELATED"/>
    <property type="match status" value="1"/>
</dbReference>
<proteinExistence type="predicted"/>
<feature type="chain" id="PRO_5045969450" evidence="2">
    <location>
        <begin position="24"/>
        <end position="519"/>
    </location>
</feature>
<dbReference type="InterPro" id="IPR022627">
    <property type="entry name" value="DUF3502"/>
</dbReference>
<feature type="compositionally biased region" description="Polar residues" evidence="1">
    <location>
        <begin position="31"/>
        <end position="41"/>
    </location>
</feature>
<dbReference type="InterPro" id="IPR050490">
    <property type="entry name" value="Bact_solute-bd_prot1"/>
</dbReference>
<dbReference type="Proteomes" id="UP001597541">
    <property type="component" value="Unassembled WGS sequence"/>
</dbReference>
<feature type="compositionally biased region" description="Low complexity" evidence="1">
    <location>
        <begin position="42"/>
        <end position="61"/>
    </location>
</feature>
<feature type="region of interest" description="Disordered" evidence="1">
    <location>
        <begin position="31"/>
        <end position="62"/>
    </location>
</feature>
<dbReference type="SUPFAM" id="SSF53850">
    <property type="entry name" value="Periplasmic binding protein-like II"/>
    <property type="match status" value="1"/>
</dbReference>
<feature type="signal peptide" evidence="2">
    <location>
        <begin position="1"/>
        <end position="23"/>
    </location>
</feature>
<sequence>MNKTRNKGVLLLAIMMLVSLLLAACSKEANSGGNSKVNESPANTEAAGTNAAANNGNAADTGTEELKPVTLSLIYPGGPQKDEQLVEEAMNKILKEKINASIDIQPIDWGAWGDKTNLMMSTGEKFDVIFTATWNGYGQSVAKGAYVELDDLLQQHGKDILANLDPIFLEGPRVKGKIYAIPTNKERASNQGILVRKDLVDKYKFDLSKVKTMADLEPLFQTIKENEPNVTPLYITEGTIFVQYINGLERLSDNVVPGSLAPGSTSFAWEMDDPGYLEKIKLNREWFKKGYINADAATTKAASEDMAKAGKIFAWTTALKPGKDKEVEAATGVKLVQIPLTEPYTSTGDTTNSMLAISKTSKDPERAMMLMNLLHSDKELLNLLVNGIEGKHYKKVADNVIEPLNKDSYNPGNNWMMGNQFLNYLYSNEDPQKWEQYKAFNAQAKVSPGFGFTFDLEPVKNEITQITNVDKQFAVPVLTGSVDSDKFIPQWKEKLQKAGLEKVIAEKQKQFDAFMAGKK</sequence>
<gene>
    <name evidence="4" type="ORF">ACFSUF_16075</name>
</gene>
<comment type="caution">
    <text evidence="4">The sequence shown here is derived from an EMBL/GenBank/DDBJ whole genome shotgun (WGS) entry which is preliminary data.</text>
</comment>
<feature type="domain" description="DUF3502" evidence="3">
    <location>
        <begin position="450"/>
        <end position="515"/>
    </location>
</feature>
<reference evidence="5" key="1">
    <citation type="journal article" date="2019" name="Int. J. Syst. Evol. Microbiol.">
        <title>The Global Catalogue of Microorganisms (GCM) 10K type strain sequencing project: providing services to taxonomists for standard genome sequencing and annotation.</title>
        <authorList>
            <consortium name="The Broad Institute Genomics Platform"/>
            <consortium name="The Broad Institute Genome Sequencing Center for Infectious Disease"/>
            <person name="Wu L."/>
            <person name="Ma J."/>
        </authorList>
    </citation>
    <scope>NUCLEOTIDE SEQUENCE [LARGE SCALE GENOMIC DNA]</scope>
    <source>
        <strain evidence="5">KCTC 3950</strain>
    </source>
</reference>
<evidence type="ECO:0000313" key="4">
    <source>
        <dbReference type="EMBL" id="MFD2613933.1"/>
    </source>
</evidence>
<accession>A0ABW5PH82</accession>
<name>A0ABW5PH82_9BACL</name>
<organism evidence="4 5">
    <name type="scientific">Paenibacillus gansuensis</name>
    <dbReference type="NCBI Taxonomy" id="306542"/>
    <lineage>
        <taxon>Bacteria</taxon>
        <taxon>Bacillati</taxon>
        <taxon>Bacillota</taxon>
        <taxon>Bacilli</taxon>
        <taxon>Bacillales</taxon>
        <taxon>Paenibacillaceae</taxon>
        <taxon>Paenibacillus</taxon>
    </lineage>
</organism>